<evidence type="ECO:0000313" key="3">
    <source>
        <dbReference type="Proteomes" id="UP000186218"/>
    </source>
</evidence>
<dbReference type="Pfam" id="PF04306">
    <property type="entry name" value="DUF456"/>
    <property type="match status" value="1"/>
</dbReference>
<feature type="transmembrane region" description="Helical" evidence="1">
    <location>
        <begin position="12"/>
        <end position="38"/>
    </location>
</feature>
<dbReference type="InterPro" id="IPR007403">
    <property type="entry name" value="DUF456"/>
</dbReference>
<feature type="transmembrane region" description="Helical" evidence="1">
    <location>
        <begin position="133"/>
        <end position="154"/>
    </location>
</feature>
<feature type="transmembrane region" description="Helical" evidence="1">
    <location>
        <begin position="87"/>
        <end position="112"/>
    </location>
</feature>
<keyword evidence="1" id="KW-0812">Transmembrane</keyword>
<evidence type="ECO:0000313" key="2">
    <source>
        <dbReference type="EMBL" id="SIR65695.1"/>
    </source>
</evidence>
<proteinExistence type="predicted"/>
<dbReference type="Proteomes" id="UP000186218">
    <property type="component" value="Unassembled WGS sequence"/>
</dbReference>
<keyword evidence="3" id="KW-1185">Reference proteome</keyword>
<keyword evidence="1" id="KW-1133">Transmembrane helix</keyword>
<feature type="transmembrane region" description="Helical" evidence="1">
    <location>
        <begin position="45"/>
        <end position="67"/>
    </location>
</feature>
<name>A0A1N7CQH6_9NOCA</name>
<evidence type="ECO:0008006" key="4">
    <source>
        <dbReference type="Google" id="ProtNLM"/>
    </source>
</evidence>
<organism evidence="2 3">
    <name type="scientific">Williamsia sterculiae</name>
    <dbReference type="NCBI Taxonomy" id="1344003"/>
    <lineage>
        <taxon>Bacteria</taxon>
        <taxon>Bacillati</taxon>
        <taxon>Actinomycetota</taxon>
        <taxon>Actinomycetes</taxon>
        <taxon>Mycobacteriales</taxon>
        <taxon>Nocardiaceae</taxon>
        <taxon>Williamsia</taxon>
    </lineage>
</organism>
<sequence length="159" mass="16234">MSAGWEVVTGLVIVVGLFGILLPVLPGVSLIAVAIGVWAIVVGGWAWMVFAVAAALLLISGVTKYLLAQSSMSRAGVPTRTVLVAGGLGIVGFFVVPVVGLFLGFVLGAFLAEWVRLRDPRAGWQGARTAIRATGLALLIELVGGLLASASWLAGAVAL</sequence>
<dbReference type="OrthoDB" id="3577600at2"/>
<keyword evidence="1" id="KW-0472">Membrane</keyword>
<dbReference type="EMBL" id="FTNT01000001">
    <property type="protein sequence ID" value="SIR65695.1"/>
    <property type="molecule type" value="Genomic_DNA"/>
</dbReference>
<gene>
    <name evidence="2" type="ORF">SAMN05445060_0285</name>
</gene>
<dbReference type="AlphaFoldDB" id="A0A1N7CQH6"/>
<accession>A0A1N7CQH6</accession>
<reference evidence="2 3" key="1">
    <citation type="submission" date="2017-01" db="EMBL/GenBank/DDBJ databases">
        <authorList>
            <person name="Mah S.A."/>
            <person name="Swanson W.J."/>
            <person name="Moy G.W."/>
            <person name="Vacquier V.D."/>
        </authorList>
    </citation>
    <scope>NUCLEOTIDE SEQUENCE [LARGE SCALE GENOMIC DNA]</scope>
    <source>
        <strain evidence="2 3">CPCC 203464</strain>
    </source>
</reference>
<protein>
    <recommendedName>
        <fullName evidence="4">DUF456 domain-containing protein</fullName>
    </recommendedName>
</protein>
<dbReference type="RefSeq" id="WP_076475836.1">
    <property type="nucleotide sequence ID" value="NZ_FTNT01000001.1"/>
</dbReference>
<evidence type="ECO:0000256" key="1">
    <source>
        <dbReference type="SAM" id="Phobius"/>
    </source>
</evidence>
<dbReference type="STRING" id="1344003.SAMN05445060_0285"/>